<dbReference type="RefSeq" id="WP_211956716.1">
    <property type="nucleotide sequence ID" value="NZ_CAJPVI010000045.1"/>
</dbReference>
<proteinExistence type="predicted"/>
<dbReference type="PRINTS" id="PR00184">
    <property type="entry name" value="NEISSPPORIN"/>
</dbReference>
<protein>
    <submittedName>
        <fullName evidence="13">Outer membrane porin protein</fullName>
    </submittedName>
</protein>
<keyword evidence="9" id="KW-0472">Membrane</keyword>
<keyword evidence="5" id="KW-0812">Transmembrane</keyword>
<feature type="domain" description="Porin" evidence="12">
    <location>
        <begin position="11"/>
        <end position="339"/>
    </location>
</feature>
<evidence type="ECO:0000256" key="9">
    <source>
        <dbReference type="ARBA" id="ARBA00023136"/>
    </source>
</evidence>
<dbReference type="EMBL" id="CAJPVI010000045">
    <property type="protein sequence ID" value="CAG2158165.1"/>
    <property type="molecule type" value="Genomic_DNA"/>
</dbReference>
<dbReference type="InterPro" id="IPR001702">
    <property type="entry name" value="Porin_Gram-ve"/>
</dbReference>
<comment type="caution">
    <text evidence="13">The sequence shown here is derived from an EMBL/GenBank/DDBJ whole genome shotgun (WGS) entry which is preliminary data.</text>
</comment>
<evidence type="ECO:0000256" key="11">
    <source>
        <dbReference type="SAM" id="SignalP"/>
    </source>
</evidence>
<dbReference type="InterPro" id="IPR033900">
    <property type="entry name" value="Gram_neg_porin_domain"/>
</dbReference>
<evidence type="ECO:0000256" key="4">
    <source>
        <dbReference type="ARBA" id="ARBA00022452"/>
    </source>
</evidence>
<evidence type="ECO:0000259" key="12">
    <source>
        <dbReference type="Pfam" id="PF13609"/>
    </source>
</evidence>
<comment type="subcellular location">
    <subcellularLocation>
        <location evidence="1">Cell outer membrane</location>
        <topology evidence="1">Multi-pass membrane protein</topology>
    </subcellularLocation>
</comment>
<reference evidence="13 14" key="1">
    <citation type="submission" date="2021-03" db="EMBL/GenBank/DDBJ databases">
        <authorList>
            <person name="Peeters C."/>
        </authorList>
    </citation>
    <scope>NUCLEOTIDE SEQUENCE [LARGE SCALE GENOMIC DNA]</scope>
    <source>
        <strain evidence="13 14">LMG 26411</strain>
    </source>
</reference>
<evidence type="ECO:0000313" key="13">
    <source>
        <dbReference type="EMBL" id="CAG2158165.1"/>
    </source>
</evidence>
<evidence type="ECO:0000256" key="1">
    <source>
        <dbReference type="ARBA" id="ARBA00004571"/>
    </source>
</evidence>
<dbReference type="Proteomes" id="UP000672657">
    <property type="component" value="Unassembled WGS sequence"/>
</dbReference>
<feature type="signal peptide" evidence="11">
    <location>
        <begin position="1"/>
        <end position="22"/>
    </location>
</feature>
<organism evidence="13 14">
    <name type="scientific">Cupriavidus numazuensis</name>
    <dbReference type="NCBI Taxonomy" id="221992"/>
    <lineage>
        <taxon>Bacteria</taxon>
        <taxon>Pseudomonadati</taxon>
        <taxon>Pseudomonadota</taxon>
        <taxon>Betaproteobacteria</taxon>
        <taxon>Burkholderiales</taxon>
        <taxon>Burkholderiaceae</taxon>
        <taxon>Cupriavidus</taxon>
    </lineage>
</organism>
<dbReference type="PANTHER" id="PTHR34501">
    <property type="entry name" value="PROTEIN YDDL-RELATED"/>
    <property type="match status" value="1"/>
</dbReference>
<keyword evidence="14" id="KW-1185">Reference proteome</keyword>
<dbReference type="SUPFAM" id="SSF56935">
    <property type="entry name" value="Porins"/>
    <property type="match status" value="1"/>
</dbReference>
<dbReference type="InterPro" id="IPR050298">
    <property type="entry name" value="Gram-neg_bact_OMP"/>
</dbReference>
<keyword evidence="8" id="KW-0626">Porin</keyword>
<accession>A0ABN7Q9P0</accession>
<name>A0ABN7Q9P0_9BURK</name>
<evidence type="ECO:0000256" key="8">
    <source>
        <dbReference type="ARBA" id="ARBA00023114"/>
    </source>
</evidence>
<sequence>MRVKALPVLIASLALFAPATHAQTSVVLYGAIDNNIEYVSNLGTQAPSAANGFNAGPGGNAVRLTSGALSGSRFGLRGTEDLGSGMKALFVLENGFGSDDGKLQQGGRIFGRQAYLGLDHASFGRVTFGRQYSTMFSALANFSPTAYASQYEPLVAQLGLDARSDNTVKYSGTFGPVGAIAHWSFGTGVTGNGEVPGQFRRDTGYGTGLTYASGPVGAAVVYSQFNPTLNAAGATGTFKKAAVAASYAVGNAKIMGGYRWGQNKAPDSSLLLRDDYYWAGLVYQLSAPLALTVAYYYDDVKKLAGTNIKNPWQVLFVADYSLSKRTDLYLSTAYVRNSGLNFDTSAISFANGYFLGAGKDNMVGVALGIRHIF</sequence>
<dbReference type="InterPro" id="IPR023614">
    <property type="entry name" value="Porin_dom_sf"/>
</dbReference>
<feature type="chain" id="PRO_5047003546" evidence="11">
    <location>
        <begin position="23"/>
        <end position="373"/>
    </location>
</feature>
<evidence type="ECO:0000256" key="6">
    <source>
        <dbReference type="ARBA" id="ARBA00022729"/>
    </source>
</evidence>
<dbReference type="PANTHER" id="PTHR34501:SF9">
    <property type="entry name" value="MAJOR OUTER MEMBRANE PROTEIN P.IA"/>
    <property type="match status" value="1"/>
</dbReference>
<evidence type="ECO:0000256" key="7">
    <source>
        <dbReference type="ARBA" id="ARBA00023065"/>
    </source>
</evidence>
<keyword evidence="10" id="KW-0998">Cell outer membrane</keyword>
<keyword evidence="6 11" id="KW-0732">Signal</keyword>
<dbReference type="CDD" id="cd00342">
    <property type="entry name" value="gram_neg_porins"/>
    <property type="match status" value="1"/>
</dbReference>
<evidence type="ECO:0000256" key="2">
    <source>
        <dbReference type="ARBA" id="ARBA00011233"/>
    </source>
</evidence>
<keyword evidence="3" id="KW-0813">Transport</keyword>
<dbReference type="PRINTS" id="PR00182">
    <property type="entry name" value="ECOLNEIPORIN"/>
</dbReference>
<evidence type="ECO:0000313" key="14">
    <source>
        <dbReference type="Proteomes" id="UP000672657"/>
    </source>
</evidence>
<evidence type="ECO:0000256" key="5">
    <source>
        <dbReference type="ARBA" id="ARBA00022692"/>
    </source>
</evidence>
<keyword evidence="7" id="KW-0406">Ion transport</keyword>
<keyword evidence="4" id="KW-1134">Transmembrane beta strand</keyword>
<dbReference type="Pfam" id="PF13609">
    <property type="entry name" value="Porin_4"/>
    <property type="match status" value="1"/>
</dbReference>
<gene>
    <name evidence="13" type="ORF">LMG26411_05860</name>
</gene>
<comment type="subunit">
    <text evidence="2">Homotrimer.</text>
</comment>
<dbReference type="InterPro" id="IPR002299">
    <property type="entry name" value="Porin_Neis"/>
</dbReference>
<evidence type="ECO:0000256" key="3">
    <source>
        <dbReference type="ARBA" id="ARBA00022448"/>
    </source>
</evidence>
<dbReference type="Gene3D" id="2.40.160.10">
    <property type="entry name" value="Porin"/>
    <property type="match status" value="1"/>
</dbReference>
<evidence type="ECO:0000256" key="10">
    <source>
        <dbReference type="ARBA" id="ARBA00023237"/>
    </source>
</evidence>